<name>A0A0G4GEU6_9ALVE</name>
<evidence type="ECO:0000313" key="1">
    <source>
        <dbReference type="EMBL" id="CEM27953.1"/>
    </source>
</evidence>
<sequence>MAQNTTVYHDRAVVRGDDAVLAILESFAEEKGIQVEKLDKNAVLIPKQHAQTVKEAVFKKLEDLSYTETRAAQMRDRQNNK</sequence>
<protein>
    <submittedName>
        <fullName evidence="1">Uncharacterized protein</fullName>
    </submittedName>
</protein>
<dbReference type="VEuPathDB" id="CryptoDB:Cvel_21562"/>
<organism evidence="1">
    <name type="scientific">Chromera velia CCMP2878</name>
    <dbReference type="NCBI Taxonomy" id="1169474"/>
    <lineage>
        <taxon>Eukaryota</taxon>
        <taxon>Sar</taxon>
        <taxon>Alveolata</taxon>
        <taxon>Colpodellida</taxon>
        <taxon>Chromeraceae</taxon>
        <taxon>Chromera</taxon>
    </lineage>
</organism>
<reference evidence="1" key="1">
    <citation type="submission" date="2014-11" db="EMBL/GenBank/DDBJ databases">
        <authorList>
            <person name="Otto D Thomas"/>
            <person name="Naeem Raeece"/>
        </authorList>
    </citation>
    <scope>NUCLEOTIDE SEQUENCE</scope>
</reference>
<proteinExistence type="predicted"/>
<gene>
    <name evidence="1" type="ORF">Cvel_21562</name>
</gene>
<accession>A0A0G4GEU6</accession>
<dbReference type="AlphaFoldDB" id="A0A0G4GEU6"/>
<dbReference type="EMBL" id="CDMZ01001141">
    <property type="protein sequence ID" value="CEM27953.1"/>
    <property type="molecule type" value="Genomic_DNA"/>
</dbReference>